<sequence>MGGTDLTFAWENAAGPQGPWSHLRVVSVRGTEAVSSLYRYEITALAREPAPELDPDELIEARATLRIATTTQPSFRVVHGIVVEAEELGPVPGGMLYRLVLAPPLTRAMHRMRCRIFLEKTTRQIIDAVLQGDPELSLAVGANAPPDGGDELSFSPAMERYTWRIADASRIDDVATRGYCVQYNESDFAFVCRLLEEEGISFHYENGDGVCLLVLSDNDAGRTRLDPFEPLGPGIVGRAVQSMKLGARLRPRKVSLLDYNWKQPTLDMAVAEPARPASADLVYHEYPGRYTETPAMGKPLAAATLERLEVEASYAVGESTCRTIAAGSIFALEHPQSRYEGEYLITKIEVRAEQAGVLPPSVATAMPLSGVPYAVTFECARRGKNGSVAESRFRPARVTPKPRIHGSQTAFVTAEPSTKGAEIHVGGPPGAEIGCVRLKFHWDTDTARHAKEPTSCWVRVNQVFAGVGEGAVFHPRVGVEAIVDFEEGDPDRPIIVGRVYNGKNRPPGGAPTVSMFKTMSSPSSGAFNELTFDDTAGNEQIKMHTPFNWNSDAGNDRTEKVGNNSASTAGVDRNEMTGSNRTTMAGGNNAEVVGGNESVTVGANQNMNVGANQSVSVGSNRSVDVGANQTVTVAGNHTESVTGNRESTISSNDKLTVTGTQDVHVTGAQTENYGATQDITVAGNQKAQIGGEQTIEVAGPQALKSGASQKIEAPAQEMKADGTQALKSTVLTVNAAAMATVETTMLTLNGAAFTQINTASLVITAGTITITGGAISINGGTVTVKGSPVDIDGGGAVNVTAGLIKLN</sequence>
<feature type="region of interest" description="Disordered" evidence="2">
    <location>
        <begin position="546"/>
        <end position="590"/>
    </location>
</feature>
<dbReference type="Pfam" id="PF05954">
    <property type="entry name" value="Phage_GPD"/>
    <property type="match status" value="1"/>
</dbReference>
<evidence type="ECO:0000256" key="2">
    <source>
        <dbReference type="SAM" id="MobiDB-lite"/>
    </source>
</evidence>
<dbReference type="SUPFAM" id="SSF69255">
    <property type="entry name" value="gp5 N-terminal domain-like"/>
    <property type="match status" value="1"/>
</dbReference>
<evidence type="ECO:0000313" key="6">
    <source>
        <dbReference type="Proteomes" id="UP001151081"/>
    </source>
</evidence>
<dbReference type="EMBL" id="JAGTJJ010000064">
    <property type="protein sequence ID" value="MDC3988087.1"/>
    <property type="molecule type" value="Genomic_DNA"/>
</dbReference>
<dbReference type="NCBIfam" id="TIGR03361">
    <property type="entry name" value="VI_Rhs_Vgr"/>
    <property type="match status" value="1"/>
</dbReference>
<dbReference type="Gene3D" id="2.30.110.50">
    <property type="match status" value="1"/>
</dbReference>
<evidence type="ECO:0000259" key="4">
    <source>
        <dbReference type="Pfam" id="PF22178"/>
    </source>
</evidence>
<feature type="domain" description="Gp5/Type VI secretion system Vgr protein OB-fold" evidence="3">
    <location>
        <begin position="452"/>
        <end position="500"/>
    </location>
</feature>
<evidence type="ECO:0000256" key="1">
    <source>
        <dbReference type="ARBA" id="ARBA00005558"/>
    </source>
</evidence>
<dbReference type="InterPro" id="IPR006531">
    <property type="entry name" value="Gp5/Vgr_OB"/>
</dbReference>
<evidence type="ECO:0000313" key="5">
    <source>
        <dbReference type="EMBL" id="MDC3988087.1"/>
    </source>
</evidence>
<evidence type="ECO:0000259" key="3">
    <source>
        <dbReference type="Pfam" id="PF04717"/>
    </source>
</evidence>
<proteinExistence type="inferred from homology"/>
<comment type="similarity">
    <text evidence="1">Belongs to the VgrG protein family.</text>
</comment>
<dbReference type="AlphaFoldDB" id="A0A9X4AZE2"/>
<dbReference type="InterPro" id="IPR017847">
    <property type="entry name" value="T6SS_RhsGE_Vgr_subset"/>
</dbReference>
<dbReference type="Pfam" id="PF04717">
    <property type="entry name" value="Phage_base_V"/>
    <property type="match status" value="1"/>
</dbReference>
<feature type="domain" description="Gp5/Type VI secretion system Vgr C-terminal trimerisation" evidence="4">
    <location>
        <begin position="514"/>
        <end position="625"/>
    </location>
</feature>
<organism evidence="5 6">
    <name type="scientific">Polyangium jinanense</name>
    <dbReference type="NCBI Taxonomy" id="2829994"/>
    <lineage>
        <taxon>Bacteria</taxon>
        <taxon>Pseudomonadati</taxon>
        <taxon>Myxococcota</taxon>
        <taxon>Polyangia</taxon>
        <taxon>Polyangiales</taxon>
        <taxon>Polyangiaceae</taxon>
        <taxon>Polyangium</taxon>
    </lineage>
</organism>
<dbReference type="InterPro" id="IPR054030">
    <property type="entry name" value="Gp5_Vgr_C"/>
</dbReference>
<dbReference type="Gene3D" id="3.55.50.10">
    <property type="entry name" value="Baseplate protein-like domains"/>
    <property type="match status" value="1"/>
</dbReference>
<dbReference type="InterPro" id="IPR037026">
    <property type="entry name" value="Vgr_OB-fold_dom_sf"/>
</dbReference>
<dbReference type="SUPFAM" id="SSF69349">
    <property type="entry name" value="Phage fibre proteins"/>
    <property type="match status" value="2"/>
</dbReference>
<dbReference type="SUPFAM" id="SSF69279">
    <property type="entry name" value="Phage tail proteins"/>
    <property type="match status" value="2"/>
</dbReference>
<dbReference type="InterPro" id="IPR006533">
    <property type="entry name" value="T6SS_Vgr_RhsGE"/>
</dbReference>
<dbReference type="Proteomes" id="UP001151081">
    <property type="component" value="Unassembled WGS sequence"/>
</dbReference>
<accession>A0A9X4AZE2</accession>
<dbReference type="Gene3D" id="4.10.220.110">
    <property type="match status" value="1"/>
</dbReference>
<keyword evidence="6" id="KW-1185">Reference proteome</keyword>
<dbReference type="Pfam" id="PF22178">
    <property type="entry name" value="Gp5_trimer_C"/>
    <property type="match status" value="1"/>
</dbReference>
<dbReference type="Gene3D" id="2.40.50.230">
    <property type="entry name" value="Gp5 N-terminal domain"/>
    <property type="match status" value="1"/>
</dbReference>
<name>A0A9X4AZE2_9BACT</name>
<reference evidence="5 6" key="1">
    <citation type="submission" date="2021-04" db="EMBL/GenBank/DDBJ databases">
        <title>Genome analysis of Polyangium sp.</title>
        <authorList>
            <person name="Li Y."/>
            <person name="Wang J."/>
        </authorList>
    </citation>
    <scope>NUCLEOTIDE SEQUENCE [LARGE SCALE GENOMIC DNA]</scope>
    <source>
        <strain evidence="5 6">SDU14</strain>
    </source>
</reference>
<protein>
    <submittedName>
        <fullName evidence="5">Type VI secretion system tip protein VgrG</fullName>
    </submittedName>
</protein>
<dbReference type="NCBIfam" id="TIGR01646">
    <property type="entry name" value="vgr_GE"/>
    <property type="match status" value="1"/>
</dbReference>
<gene>
    <name evidence="5" type="primary">tssI</name>
    <name evidence="5" type="ORF">KEG57_46905</name>
</gene>
<comment type="caution">
    <text evidence="5">The sequence shown here is derived from an EMBL/GenBank/DDBJ whole genome shotgun (WGS) entry which is preliminary data.</text>
</comment>